<keyword evidence="3" id="KW-1185">Reference proteome</keyword>
<dbReference type="Proteomes" id="UP001519460">
    <property type="component" value="Unassembled WGS sequence"/>
</dbReference>
<name>A0ABD0J9D2_9CAEN</name>
<gene>
    <name evidence="2" type="ORF">BaRGS_00037166</name>
</gene>
<organism evidence="2 3">
    <name type="scientific">Batillaria attramentaria</name>
    <dbReference type="NCBI Taxonomy" id="370345"/>
    <lineage>
        <taxon>Eukaryota</taxon>
        <taxon>Metazoa</taxon>
        <taxon>Spiralia</taxon>
        <taxon>Lophotrochozoa</taxon>
        <taxon>Mollusca</taxon>
        <taxon>Gastropoda</taxon>
        <taxon>Caenogastropoda</taxon>
        <taxon>Sorbeoconcha</taxon>
        <taxon>Cerithioidea</taxon>
        <taxon>Batillariidae</taxon>
        <taxon>Batillaria</taxon>
    </lineage>
</organism>
<protein>
    <submittedName>
        <fullName evidence="2">Uncharacterized protein</fullName>
    </submittedName>
</protein>
<sequence>VMMVFALYGTQALLIGILLEIPCISTLGRADVALEGFTRDNRTTSSVEFPGANSTFTTSSSAQDFSSNVQTVTFDPNLNLTTEDLLPCFLTEADLTFYASSGDITFRKAFTEEEVADLDIHPLSSNFHCDISLRFASGMVGYFDIRVCRVSAKIYDQGAS</sequence>
<proteinExistence type="predicted"/>
<keyword evidence="1" id="KW-0732">Signal</keyword>
<comment type="caution">
    <text evidence="2">The sequence shown here is derived from an EMBL/GenBank/DDBJ whole genome shotgun (WGS) entry which is preliminary data.</text>
</comment>
<dbReference type="EMBL" id="JACVVK020000548">
    <property type="protein sequence ID" value="KAK7466724.1"/>
    <property type="molecule type" value="Genomic_DNA"/>
</dbReference>
<evidence type="ECO:0000313" key="2">
    <source>
        <dbReference type="EMBL" id="KAK7466724.1"/>
    </source>
</evidence>
<feature type="non-terminal residue" evidence="2">
    <location>
        <position position="1"/>
    </location>
</feature>
<evidence type="ECO:0000313" key="3">
    <source>
        <dbReference type="Proteomes" id="UP001519460"/>
    </source>
</evidence>
<dbReference type="AlphaFoldDB" id="A0ABD0J9D2"/>
<feature type="non-terminal residue" evidence="2">
    <location>
        <position position="160"/>
    </location>
</feature>
<reference evidence="2 3" key="1">
    <citation type="journal article" date="2023" name="Sci. Data">
        <title>Genome assembly of the Korean intertidal mud-creeper Batillaria attramentaria.</title>
        <authorList>
            <person name="Patra A.K."/>
            <person name="Ho P.T."/>
            <person name="Jun S."/>
            <person name="Lee S.J."/>
            <person name="Kim Y."/>
            <person name="Won Y.J."/>
        </authorList>
    </citation>
    <scope>NUCLEOTIDE SEQUENCE [LARGE SCALE GENOMIC DNA]</scope>
    <source>
        <strain evidence="2">Wonlab-2016</strain>
    </source>
</reference>
<accession>A0ABD0J9D2</accession>
<feature type="signal peptide" evidence="1">
    <location>
        <begin position="1"/>
        <end position="28"/>
    </location>
</feature>
<feature type="chain" id="PRO_5044819281" evidence="1">
    <location>
        <begin position="29"/>
        <end position="160"/>
    </location>
</feature>
<evidence type="ECO:0000256" key="1">
    <source>
        <dbReference type="SAM" id="SignalP"/>
    </source>
</evidence>